<keyword evidence="4" id="KW-1185">Reference proteome</keyword>
<keyword evidence="1" id="KW-0732">Signal</keyword>
<protein>
    <submittedName>
        <fullName evidence="3">DUF547 domain-containing protein</fullName>
    </submittedName>
</protein>
<accession>A0ABW5LE34</accession>
<dbReference type="RefSeq" id="WP_378292186.1">
    <property type="nucleotide sequence ID" value="NZ_JBHULE010000019.1"/>
</dbReference>
<name>A0ABW5LE34_9FLAO</name>
<evidence type="ECO:0000259" key="2">
    <source>
        <dbReference type="Pfam" id="PF04784"/>
    </source>
</evidence>
<comment type="caution">
    <text evidence="3">The sequence shown here is derived from an EMBL/GenBank/DDBJ whole genome shotgun (WGS) entry which is preliminary data.</text>
</comment>
<proteinExistence type="predicted"/>
<dbReference type="InterPro" id="IPR006869">
    <property type="entry name" value="DUF547"/>
</dbReference>
<feature type="domain" description="DUF547" evidence="2">
    <location>
        <begin position="71"/>
        <end position="175"/>
    </location>
</feature>
<evidence type="ECO:0000313" key="4">
    <source>
        <dbReference type="Proteomes" id="UP001597319"/>
    </source>
</evidence>
<feature type="signal peptide" evidence="1">
    <location>
        <begin position="1"/>
        <end position="21"/>
    </location>
</feature>
<feature type="chain" id="PRO_5045655193" evidence="1">
    <location>
        <begin position="22"/>
        <end position="237"/>
    </location>
</feature>
<gene>
    <name evidence="3" type="ORF">ACFSR1_10370</name>
</gene>
<evidence type="ECO:0000256" key="1">
    <source>
        <dbReference type="SAM" id="SignalP"/>
    </source>
</evidence>
<dbReference type="PANTHER" id="PTHR46361">
    <property type="entry name" value="ELECTRON CARRIER/ PROTEIN DISULFIDE OXIDOREDUCTASE"/>
    <property type="match status" value="1"/>
</dbReference>
<reference evidence="4" key="1">
    <citation type="journal article" date="2019" name="Int. J. Syst. Evol. Microbiol.">
        <title>The Global Catalogue of Microorganisms (GCM) 10K type strain sequencing project: providing services to taxonomists for standard genome sequencing and annotation.</title>
        <authorList>
            <consortium name="The Broad Institute Genomics Platform"/>
            <consortium name="The Broad Institute Genome Sequencing Center for Infectious Disease"/>
            <person name="Wu L."/>
            <person name="Ma J."/>
        </authorList>
    </citation>
    <scope>NUCLEOTIDE SEQUENCE [LARGE SCALE GENOMIC DNA]</scope>
    <source>
        <strain evidence="4">KCTC 52274</strain>
    </source>
</reference>
<dbReference type="EMBL" id="JBHULE010000019">
    <property type="protein sequence ID" value="MFD2563070.1"/>
    <property type="molecule type" value="Genomic_DNA"/>
</dbReference>
<dbReference type="Proteomes" id="UP001597319">
    <property type="component" value="Unassembled WGS sequence"/>
</dbReference>
<organism evidence="3 4">
    <name type="scientific">Aquimarina rubra</name>
    <dbReference type="NCBI Taxonomy" id="1920033"/>
    <lineage>
        <taxon>Bacteria</taxon>
        <taxon>Pseudomonadati</taxon>
        <taxon>Bacteroidota</taxon>
        <taxon>Flavobacteriia</taxon>
        <taxon>Flavobacteriales</taxon>
        <taxon>Flavobacteriaceae</taxon>
        <taxon>Aquimarina</taxon>
    </lineage>
</organism>
<dbReference type="Pfam" id="PF04784">
    <property type="entry name" value="DUF547"/>
    <property type="match status" value="1"/>
</dbReference>
<sequence length="237" mass="28087">MNALKTTVLALFMSNFFQMNAQNHIDHMVWDQILLINVSDDGKVNYPGFIRDKYLFDKYFKSLADNYPKEESSKEEKLAYWVNLYNAIAMKMIIDNYPIKSINDLENPWKQKQITVNGIKYSLDDIEHTILRKMGEPRIHFLLNCATKSSPKLWNRAYTARNIMTALEDKSHQFINNPAKNVITDEKVNVSMVFQWYKDDFNNGDIVSFINQYSTTKIDKIMDQEYMEYDWSLNERR</sequence>
<evidence type="ECO:0000313" key="3">
    <source>
        <dbReference type="EMBL" id="MFD2563070.1"/>
    </source>
</evidence>
<dbReference type="PANTHER" id="PTHR46361:SF3">
    <property type="entry name" value="ELECTRON CARRIER_ PROTEIN DISULFIDE OXIDOREDUCTASE"/>
    <property type="match status" value="1"/>
</dbReference>